<reference evidence="2 3" key="1">
    <citation type="submission" date="2023-07" db="EMBL/GenBank/DDBJ databases">
        <authorList>
            <person name="Lian W.-H."/>
        </authorList>
    </citation>
    <scope>NUCLEOTIDE SEQUENCE [LARGE SCALE GENOMIC DNA]</scope>
    <source>
        <strain evidence="2 3">SYSU DXS3180</strain>
    </source>
</reference>
<organism evidence="2 3">
    <name type="scientific">Danxiaibacter flavus</name>
    <dbReference type="NCBI Taxonomy" id="3049108"/>
    <lineage>
        <taxon>Bacteria</taxon>
        <taxon>Pseudomonadati</taxon>
        <taxon>Bacteroidota</taxon>
        <taxon>Chitinophagia</taxon>
        <taxon>Chitinophagales</taxon>
        <taxon>Chitinophagaceae</taxon>
        <taxon>Danxiaibacter</taxon>
    </lineage>
</organism>
<name>A0ABV3ZFT6_9BACT</name>
<dbReference type="RefSeq" id="WP_369330151.1">
    <property type="nucleotide sequence ID" value="NZ_JAULBC010000004.1"/>
</dbReference>
<dbReference type="PANTHER" id="PTHR35983">
    <property type="entry name" value="UPF0166 PROTEIN TM_0021"/>
    <property type="match status" value="1"/>
</dbReference>
<evidence type="ECO:0000313" key="2">
    <source>
        <dbReference type="EMBL" id="MEX6688742.1"/>
    </source>
</evidence>
<dbReference type="Gene3D" id="3.30.70.120">
    <property type="match status" value="1"/>
</dbReference>
<evidence type="ECO:0000313" key="3">
    <source>
        <dbReference type="Proteomes" id="UP001560573"/>
    </source>
</evidence>
<dbReference type="InterPro" id="IPR011322">
    <property type="entry name" value="N-reg_PII-like_a/b"/>
</dbReference>
<proteinExistence type="inferred from homology"/>
<dbReference type="Pfam" id="PF02641">
    <property type="entry name" value="DUF190"/>
    <property type="match status" value="1"/>
</dbReference>
<dbReference type="InterPro" id="IPR015867">
    <property type="entry name" value="N-reg_PII/ATP_PRibTrfase_C"/>
</dbReference>
<dbReference type="SUPFAM" id="SSF54913">
    <property type="entry name" value="GlnB-like"/>
    <property type="match status" value="1"/>
</dbReference>
<protein>
    <submittedName>
        <fullName evidence="2">DUF190 domain-containing protein</fullName>
    </submittedName>
</protein>
<gene>
    <name evidence="2" type="ORF">QTN47_14640</name>
</gene>
<comment type="caution">
    <text evidence="2">The sequence shown here is derived from an EMBL/GenBank/DDBJ whole genome shotgun (WGS) entry which is preliminary data.</text>
</comment>
<comment type="similarity">
    <text evidence="1">Belongs to the UPF0166 family.</text>
</comment>
<dbReference type="EMBL" id="JAULBC010000004">
    <property type="protein sequence ID" value="MEX6688742.1"/>
    <property type="molecule type" value="Genomic_DNA"/>
</dbReference>
<dbReference type="InterPro" id="IPR003793">
    <property type="entry name" value="UPF0166"/>
</dbReference>
<sequence>MLQAQIYIDKDDLKGSKPLYEYIMQFLIEHKIAGATAFKGQIGYGPSQHLNRPHALFSFDEIPIVIIFIDEEEKVKNALTALRKEVKNGLIITHHVEKWQ</sequence>
<dbReference type="Proteomes" id="UP001560573">
    <property type="component" value="Unassembled WGS sequence"/>
</dbReference>
<dbReference type="PANTHER" id="PTHR35983:SF1">
    <property type="entry name" value="UPF0166 PROTEIN TM_0021"/>
    <property type="match status" value="1"/>
</dbReference>
<accession>A0ABV3ZFT6</accession>
<evidence type="ECO:0000256" key="1">
    <source>
        <dbReference type="ARBA" id="ARBA00010554"/>
    </source>
</evidence>
<keyword evidence="3" id="KW-1185">Reference proteome</keyword>